<comment type="caution">
    <text evidence="1">The sequence shown here is derived from an EMBL/GenBank/DDBJ whole genome shotgun (WGS) entry which is preliminary data.</text>
</comment>
<keyword evidence="2" id="KW-1185">Reference proteome</keyword>
<evidence type="ECO:0000313" key="1">
    <source>
        <dbReference type="EMBL" id="MFD2163576.1"/>
    </source>
</evidence>
<accession>A0ABW4ZPR5</accession>
<dbReference type="EMBL" id="JBHUHZ010000002">
    <property type="protein sequence ID" value="MFD2163576.1"/>
    <property type="molecule type" value="Genomic_DNA"/>
</dbReference>
<sequence>MEKLKFGDKVKLDDGREAIVQEDQEDGSEEVKLMIEGDDFAHVMETGHLKKLSETE</sequence>
<gene>
    <name evidence="1" type="ORF">ACFSJU_14295</name>
</gene>
<proteinExistence type="predicted"/>
<protein>
    <submittedName>
        <fullName evidence="1">Uncharacterized protein</fullName>
    </submittedName>
</protein>
<organism evidence="1 2">
    <name type="scientific">Paradesertivirga mongoliensis</name>
    <dbReference type="NCBI Taxonomy" id="2100740"/>
    <lineage>
        <taxon>Bacteria</taxon>
        <taxon>Pseudomonadati</taxon>
        <taxon>Bacteroidota</taxon>
        <taxon>Sphingobacteriia</taxon>
        <taxon>Sphingobacteriales</taxon>
        <taxon>Sphingobacteriaceae</taxon>
        <taxon>Paradesertivirga</taxon>
    </lineage>
</organism>
<name>A0ABW4ZPR5_9SPHI</name>
<dbReference type="RefSeq" id="WP_255900656.1">
    <property type="nucleotide sequence ID" value="NZ_JAFMZO010000002.1"/>
</dbReference>
<reference evidence="2" key="1">
    <citation type="journal article" date="2019" name="Int. J. Syst. Evol. Microbiol.">
        <title>The Global Catalogue of Microorganisms (GCM) 10K type strain sequencing project: providing services to taxonomists for standard genome sequencing and annotation.</title>
        <authorList>
            <consortium name="The Broad Institute Genomics Platform"/>
            <consortium name="The Broad Institute Genome Sequencing Center for Infectious Disease"/>
            <person name="Wu L."/>
            <person name="Ma J."/>
        </authorList>
    </citation>
    <scope>NUCLEOTIDE SEQUENCE [LARGE SCALE GENOMIC DNA]</scope>
    <source>
        <strain evidence="2">KCTC 42217</strain>
    </source>
</reference>
<dbReference type="Proteomes" id="UP001597387">
    <property type="component" value="Unassembled WGS sequence"/>
</dbReference>
<evidence type="ECO:0000313" key="2">
    <source>
        <dbReference type="Proteomes" id="UP001597387"/>
    </source>
</evidence>